<reference evidence="1" key="1">
    <citation type="submission" date="2015-06" db="UniProtKB">
        <authorList>
            <consortium name="EnsemblPlants"/>
        </authorList>
    </citation>
    <scope>IDENTIFICATION</scope>
</reference>
<protein>
    <submittedName>
        <fullName evidence="1">Uncharacterized protein</fullName>
    </submittedName>
</protein>
<organism evidence="1">
    <name type="scientific">Aegilops tauschii</name>
    <name type="common">Tausch's goatgrass</name>
    <name type="synonym">Aegilops squarrosa</name>
    <dbReference type="NCBI Taxonomy" id="37682"/>
    <lineage>
        <taxon>Eukaryota</taxon>
        <taxon>Viridiplantae</taxon>
        <taxon>Streptophyta</taxon>
        <taxon>Embryophyta</taxon>
        <taxon>Tracheophyta</taxon>
        <taxon>Spermatophyta</taxon>
        <taxon>Magnoliopsida</taxon>
        <taxon>Liliopsida</taxon>
        <taxon>Poales</taxon>
        <taxon>Poaceae</taxon>
        <taxon>BOP clade</taxon>
        <taxon>Pooideae</taxon>
        <taxon>Triticodae</taxon>
        <taxon>Triticeae</taxon>
        <taxon>Triticinae</taxon>
        <taxon>Aegilops</taxon>
    </lineage>
</organism>
<name>R7W364_AEGTA</name>
<evidence type="ECO:0000313" key="1">
    <source>
        <dbReference type="EnsemblPlants" id="EMT00811"/>
    </source>
</evidence>
<dbReference type="EnsemblPlants" id="EMT00811">
    <property type="protein sequence ID" value="EMT00811"/>
    <property type="gene ID" value="F775_23760"/>
</dbReference>
<dbReference type="AlphaFoldDB" id="R7W364"/>
<accession>R7W364</accession>
<sequence length="100" mass="11737">MDVCEGYEILEIKELIVWAILPWFCWVVRWFMGVAELVEDWGICIWLVLRRTVLLEWEAGEQPLGSWIFFPRAECGLTTFILKIQQLEADVTCQKFSIPA</sequence>
<proteinExistence type="predicted"/>